<reference evidence="2" key="1">
    <citation type="journal article" date="2023" name="Hortic. Res.">
        <title>A chromosome-level phased genome enabling allele-level studies in sweet orange: a case study on citrus Huanglongbing tolerance.</title>
        <authorList>
            <person name="Wu B."/>
            <person name="Yu Q."/>
            <person name="Deng Z."/>
            <person name="Duan Y."/>
            <person name="Luo F."/>
            <person name="Gmitter F. Jr."/>
        </authorList>
    </citation>
    <scope>NUCLEOTIDE SEQUENCE [LARGE SCALE GENOMIC DNA]</scope>
    <source>
        <strain evidence="2">cv. Valencia</strain>
    </source>
</reference>
<dbReference type="EMBL" id="CM039178">
    <property type="protein sequence ID" value="KAH9677586.1"/>
    <property type="molecule type" value="Genomic_DNA"/>
</dbReference>
<proteinExistence type="predicted"/>
<comment type="caution">
    <text evidence="1">The sequence shown here is derived from an EMBL/GenBank/DDBJ whole genome shotgun (WGS) entry which is preliminary data.</text>
</comment>
<gene>
    <name evidence="1" type="ORF">KPL71_025419</name>
</gene>
<accession>A0ACB8HTG1</accession>
<organism evidence="1 2">
    <name type="scientific">Citrus sinensis</name>
    <name type="common">Sweet orange</name>
    <name type="synonym">Citrus aurantium var. sinensis</name>
    <dbReference type="NCBI Taxonomy" id="2711"/>
    <lineage>
        <taxon>Eukaryota</taxon>
        <taxon>Viridiplantae</taxon>
        <taxon>Streptophyta</taxon>
        <taxon>Embryophyta</taxon>
        <taxon>Tracheophyta</taxon>
        <taxon>Spermatophyta</taxon>
        <taxon>Magnoliopsida</taxon>
        <taxon>eudicotyledons</taxon>
        <taxon>Gunneridae</taxon>
        <taxon>Pentapetalae</taxon>
        <taxon>rosids</taxon>
        <taxon>malvids</taxon>
        <taxon>Sapindales</taxon>
        <taxon>Rutaceae</taxon>
        <taxon>Aurantioideae</taxon>
        <taxon>Citrus</taxon>
    </lineage>
</organism>
<protein>
    <submittedName>
        <fullName evidence="1">Heat shock protein 90-1</fullName>
    </submittedName>
</protein>
<evidence type="ECO:0000313" key="1">
    <source>
        <dbReference type="EMBL" id="KAH9677586.1"/>
    </source>
</evidence>
<name>A0ACB8HTG1_CITSI</name>
<evidence type="ECO:0000313" key="2">
    <source>
        <dbReference type="Proteomes" id="UP000829398"/>
    </source>
</evidence>
<keyword evidence="1" id="KW-0346">Stress response</keyword>
<dbReference type="Proteomes" id="UP000829398">
    <property type="component" value="Chromosome 9"/>
</dbReference>
<keyword evidence="2" id="KW-1185">Reference proteome</keyword>
<sequence>MFWPPRKLNILHLFPDFYEFKLKPTLPLKRPQTETEEKRRRLVEHSRTSLFPLFLDDFGDHALSMADTETFAFQAEINQLLSLIINTFYSNKEIFLRELISNSSDALDKIRFESLTDKSKIIPDKANKTLTIVDSGIGMTKADLVNNLGTIARSGTKEFMEALQAGADVSMIGQFGVGFYSAYLVAERVVVTTKHNDDEQYIWESQAGGSFTVTRDVSGEPLGRGTKMTLYLKEDQDLVKKHSEFISYPIYLWTEKTTEKEISDDEDDEPKKEEEGDVEDVDEEKEKEGKKKKKIKEVSHEWQLINKQKPIWLRKPEEITKEEYASFYKSLTNDWEDHLAVKHFSVEGQLEFKAVLFVPKRAPFDLFDTRKKMNNIKLYVRRVFIMDNCEELIPEYLGFIKGVVDSDDLPLNISREMLQQNKILKVIRKNLVKKCIEMFNEIAENKEDYNKFYDAFSKNLKLGIHEDSQNRAKLADLLRYHSTKSSEELTSLKDYVTRMKEGQKDIYYITGESKKAVENSPFLERLKKKGYEVLYMVDAIDEYAVGQLKEYEGKKLVSATKEGLKLDDETEEEKKKKEEKKKSFENLCKTMKDILGDRVEKVVVSDRIVDSPCCLVTGEYGWSANMERIMKAQALRDNSMSSYMSSKKTMEINPDNGIMEELRKRAEADKNDKSVKDLTMLLFETALLTSGFSLDDPNTFGSRIHRMLKLGLSIDEEENADEDIDMPALEEDGAEESKMEEVD</sequence>